<keyword evidence="6" id="KW-1185">Reference proteome</keyword>
<dbReference type="InterPro" id="IPR036388">
    <property type="entry name" value="WH-like_DNA-bd_sf"/>
</dbReference>
<comment type="caution">
    <text evidence="5">The sequence shown here is derived from an EMBL/GenBank/DDBJ whole genome shotgun (WGS) entry which is preliminary data.</text>
</comment>
<proteinExistence type="predicted"/>
<dbReference type="AlphaFoldDB" id="A0A7X0VIT7"/>
<dbReference type="GO" id="GO:0003700">
    <property type="term" value="F:DNA-binding transcription factor activity"/>
    <property type="evidence" value="ECO:0007669"/>
    <property type="project" value="InterPro"/>
</dbReference>
<feature type="domain" description="HTH gntR-type" evidence="4">
    <location>
        <begin position="11"/>
        <end position="79"/>
    </location>
</feature>
<dbReference type="PROSITE" id="PS50949">
    <property type="entry name" value="HTH_GNTR"/>
    <property type="match status" value="1"/>
</dbReference>
<name>A0A7X0VIT7_9BACL</name>
<evidence type="ECO:0000259" key="4">
    <source>
        <dbReference type="PROSITE" id="PS50949"/>
    </source>
</evidence>
<sequence>MNIILSNATDEPIYAQIARQIREQIWSGSLASGAPLPSIRQLAKDLRISVITTKRAYEELEKEGLIDSVVGKGSFVAGVSPALLRERRLRRVEELLEEAVGDSRALGMGLDELVGLLAILYENGGSEHE</sequence>
<dbReference type="Pfam" id="PF00392">
    <property type="entry name" value="GntR"/>
    <property type="match status" value="1"/>
</dbReference>
<keyword evidence="2" id="KW-0238">DNA-binding</keyword>
<dbReference type="Gene3D" id="1.10.10.10">
    <property type="entry name" value="Winged helix-like DNA-binding domain superfamily/Winged helix DNA-binding domain"/>
    <property type="match status" value="1"/>
</dbReference>
<accession>A0A7X0VIT7</accession>
<organism evidence="5 6">
    <name type="scientific">Cohnella nanjingensis</name>
    <dbReference type="NCBI Taxonomy" id="1387779"/>
    <lineage>
        <taxon>Bacteria</taxon>
        <taxon>Bacillati</taxon>
        <taxon>Bacillota</taxon>
        <taxon>Bacilli</taxon>
        <taxon>Bacillales</taxon>
        <taxon>Paenibacillaceae</taxon>
        <taxon>Cohnella</taxon>
    </lineage>
</organism>
<gene>
    <name evidence="5" type="ORF">H7C19_25290</name>
</gene>
<evidence type="ECO:0000256" key="2">
    <source>
        <dbReference type="ARBA" id="ARBA00023125"/>
    </source>
</evidence>
<reference evidence="5 6" key="1">
    <citation type="submission" date="2020-08" db="EMBL/GenBank/DDBJ databases">
        <title>Cohnella phylogeny.</title>
        <authorList>
            <person name="Dunlap C."/>
        </authorList>
    </citation>
    <scope>NUCLEOTIDE SEQUENCE [LARGE SCALE GENOMIC DNA]</scope>
    <source>
        <strain evidence="5 6">DSM 28246</strain>
    </source>
</reference>
<evidence type="ECO:0000256" key="3">
    <source>
        <dbReference type="ARBA" id="ARBA00023163"/>
    </source>
</evidence>
<dbReference type="SUPFAM" id="SSF46785">
    <property type="entry name" value="Winged helix' DNA-binding domain"/>
    <property type="match status" value="1"/>
</dbReference>
<evidence type="ECO:0000256" key="1">
    <source>
        <dbReference type="ARBA" id="ARBA00023015"/>
    </source>
</evidence>
<dbReference type="PANTHER" id="PTHR38445:SF7">
    <property type="entry name" value="GNTR-FAMILY TRANSCRIPTIONAL REGULATOR"/>
    <property type="match status" value="1"/>
</dbReference>
<keyword evidence="1" id="KW-0805">Transcription regulation</keyword>
<dbReference type="InterPro" id="IPR036390">
    <property type="entry name" value="WH_DNA-bd_sf"/>
</dbReference>
<dbReference type="InterPro" id="IPR000524">
    <property type="entry name" value="Tscrpt_reg_HTH_GntR"/>
</dbReference>
<dbReference type="GO" id="GO:0003677">
    <property type="term" value="F:DNA binding"/>
    <property type="evidence" value="ECO:0007669"/>
    <property type="project" value="UniProtKB-KW"/>
</dbReference>
<keyword evidence="3" id="KW-0804">Transcription</keyword>
<dbReference type="RefSeq" id="WP_185671868.1">
    <property type="nucleotide sequence ID" value="NZ_JACJVP010000043.1"/>
</dbReference>
<evidence type="ECO:0000313" key="5">
    <source>
        <dbReference type="EMBL" id="MBB6674004.1"/>
    </source>
</evidence>
<dbReference type="SMART" id="SM00345">
    <property type="entry name" value="HTH_GNTR"/>
    <property type="match status" value="1"/>
</dbReference>
<dbReference type="CDD" id="cd07377">
    <property type="entry name" value="WHTH_GntR"/>
    <property type="match status" value="1"/>
</dbReference>
<dbReference type="Proteomes" id="UP000547209">
    <property type="component" value="Unassembled WGS sequence"/>
</dbReference>
<dbReference type="PANTHER" id="PTHR38445">
    <property type="entry name" value="HTH-TYPE TRANSCRIPTIONAL REPRESSOR YTRA"/>
    <property type="match status" value="1"/>
</dbReference>
<evidence type="ECO:0000313" key="6">
    <source>
        <dbReference type="Proteomes" id="UP000547209"/>
    </source>
</evidence>
<protein>
    <submittedName>
        <fullName evidence="5">GntR family transcriptional regulator</fullName>
    </submittedName>
</protein>
<dbReference type="EMBL" id="JACJVP010000043">
    <property type="protein sequence ID" value="MBB6674004.1"/>
    <property type="molecule type" value="Genomic_DNA"/>
</dbReference>